<dbReference type="PANTHER" id="PTHR43201">
    <property type="entry name" value="ACYL-COA SYNTHETASE"/>
    <property type="match status" value="1"/>
</dbReference>
<sequence>MKLYNKVLADIEENTISLTTFDSRFTAGELRDAVSKYEELLRPYNVVGKRIAILVPAIQQFLPLFFAINKLKGTVAPLSWQFRKEDLNNVIDFLNPHIIFTVNEHNGFSFSEVIQGWASEKGNETLIFTSENCSDWHLTNFQGATKKLETIPGRFITFTSGSTGTPKGLIYKEEIMDYSYEQLSKVMKLDNKDNVFVYASTSTVLGIISMSSVLMANANLLVANEFDLVKIIQRMEDTQCNKFITTPSIFKALYNFASKLNPKVLTNLEVVCLVGEKIPDNYVNPFPLLEQCIFVSHYGSSETGAVGNVYLKKDSKDLEYTLINEAEAKSVEGELYVKTGAMFTEYFGNPTLTNEVFEDGWYKMGDLVEFLDDQVFKIIGRKKDIIKKSGQQVVSAEVEQILHRMEEVQSVAVIGAPHEVFGEQIVAFVVSENLTAADIRTYCLGKISSYKVPDKIIFLEELPLNQGKVDKLKLRTHFAEQQLT</sequence>
<dbReference type="AlphaFoldDB" id="A0A0A3J3M1"/>
<dbReference type="SUPFAM" id="SSF56801">
    <property type="entry name" value="Acetyl-CoA synthetase-like"/>
    <property type="match status" value="1"/>
</dbReference>
<dbReference type="Pfam" id="PF00501">
    <property type="entry name" value="AMP-binding"/>
    <property type="match status" value="1"/>
</dbReference>
<evidence type="ECO:0000259" key="4">
    <source>
        <dbReference type="Pfam" id="PF00501"/>
    </source>
</evidence>
<dbReference type="RefSeq" id="WP_036177233.1">
    <property type="nucleotide sequence ID" value="NZ_AVCZ01000022.1"/>
</dbReference>
<dbReference type="EMBL" id="JPVQ01000022">
    <property type="protein sequence ID" value="KGR90265.1"/>
    <property type="molecule type" value="Genomic_DNA"/>
</dbReference>
<feature type="transmembrane region" description="Helical" evidence="3">
    <location>
        <begin position="195"/>
        <end position="216"/>
    </location>
</feature>
<dbReference type="PROSITE" id="PS00455">
    <property type="entry name" value="AMP_BINDING"/>
    <property type="match status" value="1"/>
</dbReference>
<accession>A0A0A3J3M1</accession>
<dbReference type="Gene3D" id="3.40.50.12780">
    <property type="entry name" value="N-terminal domain of ligase-like"/>
    <property type="match status" value="1"/>
</dbReference>
<reference evidence="6 7" key="1">
    <citation type="submission" date="2014-02" db="EMBL/GenBank/DDBJ databases">
        <title>Draft genome sequence of Lysinibacillus massiliensis CCUG 49529.</title>
        <authorList>
            <person name="Zhang F."/>
            <person name="Wang G."/>
            <person name="Zhang L."/>
        </authorList>
    </citation>
    <scope>NUCLEOTIDE SEQUENCE [LARGE SCALE GENOMIC DNA]</scope>
    <source>
        <strain evidence="6 7">CCUG 49529</strain>
    </source>
</reference>
<protein>
    <recommendedName>
        <fullName evidence="8">AMP-dependent synthetase</fullName>
    </recommendedName>
</protein>
<dbReference type="eggNOG" id="COG0318">
    <property type="taxonomic scope" value="Bacteria"/>
</dbReference>
<organism evidence="6 7">
    <name type="scientific">Ureibacillus massiliensis 4400831 = CIP 108448 = CCUG 49529</name>
    <dbReference type="NCBI Taxonomy" id="1211035"/>
    <lineage>
        <taxon>Bacteria</taxon>
        <taxon>Bacillati</taxon>
        <taxon>Bacillota</taxon>
        <taxon>Bacilli</taxon>
        <taxon>Bacillales</taxon>
        <taxon>Caryophanaceae</taxon>
        <taxon>Ureibacillus</taxon>
    </lineage>
</organism>
<dbReference type="InterPro" id="IPR045851">
    <property type="entry name" value="AMP-bd_C_sf"/>
</dbReference>
<keyword evidence="2" id="KW-0436">Ligase</keyword>
<dbReference type="OrthoDB" id="9757771at2"/>
<dbReference type="GO" id="GO:0031956">
    <property type="term" value="F:medium-chain fatty acid-CoA ligase activity"/>
    <property type="evidence" value="ECO:0007669"/>
    <property type="project" value="TreeGrafter"/>
</dbReference>
<dbReference type="Proteomes" id="UP000030595">
    <property type="component" value="Unassembled WGS sequence"/>
</dbReference>
<feature type="domain" description="AMP-binding enzyme C-terminal" evidence="5">
    <location>
        <begin position="397"/>
        <end position="465"/>
    </location>
</feature>
<evidence type="ECO:0000256" key="1">
    <source>
        <dbReference type="ARBA" id="ARBA00006432"/>
    </source>
</evidence>
<dbReference type="CDD" id="cd04433">
    <property type="entry name" value="AFD_class_I"/>
    <property type="match status" value="1"/>
</dbReference>
<dbReference type="Gene3D" id="3.30.300.30">
    <property type="match status" value="1"/>
</dbReference>
<keyword evidence="3" id="KW-1133">Transmembrane helix</keyword>
<dbReference type="InterPro" id="IPR020845">
    <property type="entry name" value="AMP-binding_CS"/>
</dbReference>
<feature type="domain" description="AMP-dependent synthetase/ligase" evidence="4">
    <location>
        <begin position="21"/>
        <end position="347"/>
    </location>
</feature>
<keyword evidence="3" id="KW-0812">Transmembrane</keyword>
<comment type="caution">
    <text evidence="6">The sequence shown here is derived from an EMBL/GenBank/DDBJ whole genome shotgun (WGS) entry which is preliminary data.</text>
</comment>
<name>A0A0A3J3M1_9BACL</name>
<evidence type="ECO:0000256" key="3">
    <source>
        <dbReference type="SAM" id="Phobius"/>
    </source>
</evidence>
<keyword evidence="7" id="KW-1185">Reference proteome</keyword>
<dbReference type="InterPro" id="IPR025110">
    <property type="entry name" value="AMP-bd_C"/>
</dbReference>
<evidence type="ECO:0000256" key="2">
    <source>
        <dbReference type="ARBA" id="ARBA00022598"/>
    </source>
</evidence>
<evidence type="ECO:0000313" key="6">
    <source>
        <dbReference type="EMBL" id="KGR90265.1"/>
    </source>
</evidence>
<evidence type="ECO:0000259" key="5">
    <source>
        <dbReference type="Pfam" id="PF13193"/>
    </source>
</evidence>
<proteinExistence type="inferred from homology"/>
<gene>
    <name evidence="6" type="ORF">CD30_12410</name>
</gene>
<evidence type="ECO:0008006" key="8">
    <source>
        <dbReference type="Google" id="ProtNLM"/>
    </source>
</evidence>
<dbReference type="GO" id="GO:0006631">
    <property type="term" value="P:fatty acid metabolic process"/>
    <property type="evidence" value="ECO:0007669"/>
    <property type="project" value="TreeGrafter"/>
</dbReference>
<keyword evidence="3" id="KW-0472">Membrane</keyword>
<comment type="similarity">
    <text evidence="1">Belongs to the ATP-dependent AMP-binding enzyme family.</text>
</comment>
<dbReference type="InterPro" id="IPR042099">
    <property type="entry name" value="ANL_N_sf"/>
</dbReference>
<dbReference type="InterPro" id="IPR000873">
    <property type="entry name" value="AMP-dep_synth/lig_dom"/>
</dbReference>
<evidence type="ECO:0000313" key="7">
    <source>
        <dbReference type="Proteomes" id="UP000030595"/>
    </source>
</evidence>
<dbReference type="Pfam" id="PF13193">
    <property type="entry name" value="AMP-binding_C"/>
    <property type="match status" value="1"/>
</dbReference>
<dbReference type="PANTHER" id="PTHR43201:SF5">
    <property type="entry name" value="MEDIUM-CHAIN ACYL-COA LIGASE ACSF2, MITOCHONDRIAL"/>
    <property type="match status" value="1"/>
</dbReference>